<organism evidence="2 3">
    <name type="scientific">Jiangella alba</name>
    <dbReference type="NCBI Taxonomy" id="561176"/>
    <lineage>
        <taxon>Bacteria</taxon>
        <taxon>Bacillati</taxon>
        <taxon>Actinomycetota</taxon>
        <taxon>Actinomycetes</taxon>
        <taxon>Jiangellales</taxon>
        <taxon>Jiangellaceae</taxon>
        <taxon>Jiangella</taxon>
    </lineage>
</organism>
<keyword evidence="3" id="KW-1185">Reference proteome</keyword>
<evidence type="ECO:0000313" key="3">
    <source>
        <dbReference type="Proteomes" id="UP000181980"/>
    </source>
</evidence>
<feature type="transmembrane region" description="Helical" evidence="1">
    <location>
        <begin position="163"/>
        <end position="189"/>
    </location>
</feature>
<dbReference type="AlphaFoldDB" id="A0A1H5CQH6"/>
<feature type="transmembrane region" description="Helical" evidence="1">
    <location>
        <begin position="195"/>
        <end position="222"/>
    </location>
</feature>
<feature type="transmembrane region" description="Helical" evidence="1">
    <location>
        <begin position="52"/>
        <end position="73"/>
    </location>
</feature>
<proteinExistence type="predicted"/>
<gene>
    <name evidence="2" type="ORF">SAMN04488561_0262</name>
</gene>
<reference evidence="3" key="1">
    <citation type="submission" date="2016-10" db="EMBL/GenBank/DDBJ databases">
        <authorList>
            <person name="Varghese N."/>
            <person name="Submissions S."/>
        </authorList>
    </citation>
    <scope>NUCLEOTIDE SEQUENCE [LARGE SCALE GENOMIC DNA]</scope>
    <source>
        <strain evidence="3">DSM 45237</strain>
    </source>
</reference>
<evidence type="ECO:0000313" key="2">
    <source>
        <dbReference type="EMBL" id="SED68630.1"/>
    </source>
</evidence>
<keyword evidence="1" id="KW-1133">Transmembrane helix</keyword>
<feature type="transmembrane region" description="Helical" evidence="1">
    <location>
        <begin position="126"/>
        <end position="151"/>
    </location>
</feature>
<dbReference type="Proteomes" id="UP000181980">
    <property type="component" value="Unassembled WGS sequence"/>
</dbReference>
<feature type="transmembrane region" description="Helical" evidence="1">
    <location>
        <begin position="93"/>
        <end position="114"/>
    </location>
</feature>
<protein>
    <submittedName>
        <fullName evidence="2">Uncharacterized protein</fullName>
    </submittedName>
</protein>
<name>A0A1H5CQH6_9ACTN</name>
<sequence>MRTFAPAAVAVEEDWLRRGARALWSRAPWVLAASAPVLAVAVAADWLSGGRLLVAVPVAGVAGAPFLVALAIVAQRLVLDGEVRARDLRGPGWAPAVGAIWAATAAVTLTLAAFEVYGRTGSAAALVPALAGCVVAAYAMALAPAAVALLLDRPGAPWRHVWVVALLAAARRPVPVLGGWVAAALLGWLALRLQVLLLLVPGVAAVVLVSAAWTALAGLGVAPSRHTSDD</sequence>
<accession>A0A1H5CQH6</accession>
<dbReference type="EMBL" id="FNUC01000001">
    <property type="protein sequence ID" value="SED68630.1"/>
    <property type="molecule type" value="Genomic_DNA"/>
</dbReference>
<evidence type="ECO:0000256" key="1">
    <source>
        <dbReference type="SAM" id="Phobius"/>
    </source>
</evidence>
<keyword evidence="1" id="KW-0812">Transmembrane</keyword>
<keyword evidence="1" id="KW-0472">Membrane</keyword>
<dbReference type="STRING" id="561176.SAMN04488561_0262"/>